<name>A0ABP3SGH9_9ACTN</name>
<evidence type="ECO:0000313" key="3">
    <source>
        <dbReference type="Proteomes" id="UP001500957"/>
    </source>
</evidence>
<protein>
    <submittedName>
        <fullName evidence="2">Uncharacterized protein</fullName>
    </submittedName>
</protein>
<dbReference type="RefSeq" id="WP_344609584.1">
    <property type="nucleotide sequence ID" value="NZ_BAAAHE010000055.1"/>
</dbReference>
<dbReference type="Proteomes" id="UP001500957">
    <property type="component" value="Unassembled WGS sequence"/>
</dbReference>
<feature type="region of interest" description="Disordered" evidence="1">
    <location>
        <begin position="37"/>
        <end position="64"/>
    </location>
</feature>
<dbReference type="EMBL" id="BAAAHE010000055">
    <property type="protein sequence ID" value="GAA0637810.1"/>
    <property type="molecule type" value="Genomic_DNA"/>
</dbReference>
<evidence type="ECO:0000313" key="2">
    <source>
        <dbReference type="EMBL" id="GAA0637810.1"/>
    </source>
</evidence>
<reference evidence="3" key="1">
    <citation type="journal article" date="2019" name="Int. J. Syst. Evol. Microbiol.">
        <title>The Global Catalogue of Microorganisms (GCM) 10K type strain sequencing project: providing services to taxonomists for standard genome sequencing and annotation.</title>
        <authorList>
            <consortium name="The Broad Institute Genomics Platform"/>
            <consortium name="The Broad Institute Genome Sequencing Center for Infectious Disease"/>
            <person name="Wu L."/>
            <person name="Ma J."/>
        </authorList>
    </citation>
    <scope>NUCLEOTIDE SEQUENCE [LARGE SCALE GENOMIC DNA]</scope>
    <source>
        <strain evidence="3">JCM 10671</strain>
    </source>
</reference>
<comment type="caution">
    <text evidence="2">The sequence shown here is derived from an EMBL/GenBank/DDBJ whole genome shotgun (WGS) entry which is preliminary data.</text>
</comment>
<evidence type="ECO:0000256" key="1">
    <source>
        <dbReference type="SAM" id="MobiDB-lite"/>
    </source>
</evidence>
<proteinExistence type="predicted"/>
<keyword evidence="3" id="KW-1185">Reference proteome</keyword>
<sequence length="143" mass="14410">MSLQPRHAVAALACAFIVGTVGGGILLGGGGDSANGTTIPFNPASDEETTTPSPTPKAKGKGGFTAEAIKEGKRIVITGTGAEPGAKLVVQRKESGGWQDFPANATVASDGSYSTYIITSRAGTYRLKDTGSDATSAPVQIDP</sequence>
<organism evidence="2 3">
    <name type="scientific">Sporichthya brevicatena</name>
    <dbReference type="NCBI Taxonomy" id="171442"/>
    <lineage>
        <taxon>Bacteria</taxon>
        <taxon>Bacillati</taxon>
        <taxon>Actinomycetota</taxon>
        <taxon>Actinomycetes</taxon>
        <taxon>Sporichthyales</taxon>
        <taxon>Sporichthyaceae</taxon>
        <taxon>Sporichthya</taxon>
    </lineage>
</organism>
<accession>A0ABP3SGH9</accession>
<gene>
    <name evidence="2" type="ORF">GCM10009547_47750</name>
</gene>